<dbReference type="PANTHER" id="PTHR48017">
    <property type="entry name" value="OS05G0424000 PROTEIN-RELATED"/>
    <property type="match status" value="1"/>
</dbReference>
<organism evidence="10 11">
    <name type="scientific">Colocasia esculenta</name>
    <name type="common">Wild taro</name>
    <name type="synonym">Arum esculentum</name>
    <dbReference type="NCBI Taxonomy" id="4460"/>
    <lineage>
        <taxon>Eukaryota</taxon>
        <taxon>Viridiplantae</taxon>
        <taxon>Streptophyta</taxon>
        <taxon>Embryophyta</taxon>
        <taxon>Tracheophyta</taxon>
        <taxon>Spermatophyta</taxon>
        <taxon>Magnoliopsida</taxon>
        <taxon>Liliopsida</taxon>
        <taxon>Araceae</taxon>
        <taxon>Aroideae</taxon>
        <taxon>Colocasieae</taxon>
        <taxon>Colocasia</taxon>
    </lineage>
</organism>
<dbReference type="GO" id="GO:0006865">
    <property type="term" value="P:amino acid transport"/>
    <property type="evidence" value="ECO:0007669"/>
    <property type="project" value="UniProtKB-KW"/>
</dbReference>
<feature type="transmembrane region" description="Helical" evidence="8">
    <location>
        <begin position="36"/>
        <end position="56"/>
    </location>
</feature>
<evidence type="ECO:0000256" key="8">
    <source>
        <dbReference type="SAM" id="Phobius"/>
    </source>
</evidence>
<feature type="domain" description="Amino acid transporter transmembrane" evidence="9">
    <location>
        <begin position="32"/>
        <end position="116"/>
    </location>
</feature>
<protein>
    <recommendedName>
        <fullName evidence="9">Amino acid transporter transmembrane domain-containing protein</fullName>
    </recommendedName>
</protein>
<feature type="region of interest" description="Disordered" evidence="7">
    <location>
        <begin position="1"/>
        <end position="33"/>
    </location>
</feature>
<evidence type="ECO:0000256" key="5">
    <source>
        <dbReference type="ARBA" id="ARBA00022989"/>
    </source>
</evidence>
<dbReference type="EMBL" id="NMUH01001766">
    <property type="protein sequence ID" value="MQL95199.1"/>
    <property type="molecule type" value="Genomic_DNA"/>
</dbReference>
<name>A0A843VVJ4_COLES</name>
<evidence type="ECO:0000313" key="10">
    <source>
        <dbReference type="EMBL" id="MQL95199.1"/>
    </source>
</evidence>
<keyword evidence="2" id="KW-0813">Transport</keyword>
<evidence type="ECO:0000256" key="1">
    <source>
        <dbReference type="ARBA" id="ARBA00004370"/>
    </source>
</evidence>
<dbReference type="OrthoDB" id="667625at2759"/>
<accession>A0A843VVJ4</accession>
<dbReference type="Pfam" id="PF01490">
    <property type="entry name" value="Aa_trans"/>
    <property type="match status" value="1"/>
</dbReference>
<keyword evidence="6 8" id="KW-0472">Membrane</keyword>
<evidence type="ECO:0000259" key="9">
    <source>
        <dbReference type="Pfam" id="PF01490"/>
    </source>
</evidence>
<keyword evidence="3 8" id="KW-0812">Transmembrane</keyword>
<evidence type="ECO:0000256" key="2">
    <source>
        <dbReference type="ARBA" id="ARBA00022448"/>
    </source>
</evidence>
<evidence type="ECO:0000256" key="7">
    <source>
        <dbReference type="SAM" id="MobiDB-lite"/>
    </source>
</evidence>
<evidence type="ECO:0000256" key="6">
    <source>
        <dbReference type="ARBA" id="ARBA00023136"/>
    </source>
</evidence>
<keyword evidence="5 8" id="KW-1133">Transmembrane helix</keyword>
<sequence>MGGEEEQKAPLLSWPHGAASEQQPADDDHSDRTGTLWTTMAHIMTGVIGSGVLSLAWSVAQLGWLAGPLCMLFLAAATLLPSSILADCYRYPDPEHGHIRNSTYMQAVKLFLGSKGLQ</sequence>
<comment type="subcellular location">
    <subcellularLocation>
        <location evidence="1">Membrane</location>
    </subcellularLocation>
</comment>
<keyword evidence="11" id="KW-1185">Reference proteome</keyword>
<dbReference type="Proteomes" id="UP000652761">
    <property type="component" value="Unassembled WGS sequence"/>
</dbReference>
<gene>
    <name evidence="10" type="ORF">Taro_027863</name>
</gene>
<evidence type="ECO:0000313" key="11">
    <source>
        <dbReference type="Proteomes" id="UP000652761"/>
    </source>
</evidence>
<dbReference type="GO" id="GO:0016020">
    <property type="term" value="C:membrane"/>
    <property type="evidence" value="ECO:0007669"/>
    <property type="project" value="UniProtKB-SubCell"/>
</dbReference>
<reference evidence="10" key="1">
    <citation type="submission" date="2017-07" db="EMBL/GenBank/DDBJ databases">
        <title>Taro Niue Genome Assembly and Annotation.</title>
        <authorList>
            <person name="Atibalentja N."/>
            <person name="Keating K."/>
            <person name="Fields C.J."/>
        </authorList>
    </citation>
    <scope>NUCLEOTIDE SEQUENCE</scope>
    <source>
        <strain evidence="10">Niue_2</strain>
        <tissue evidence="10">Leaf</tissue>
    </source>
</reference>
<evidence type="ECO:0000256" key="3">
    <source>
        <dbReference type="ARBA" id="ARBA00022692"/>
    </source>
</evidence>
<feature type="transmembrane region" description="Helical" evidence="8">
    <location>
        <begin position="62"/>
        <end position="80"/>
    </location>
</feature>
<proteinExistence type="predicted"/>
<dbReference type="AlphaFoldDB" id="A0A843VVJ4"/>
<comment type="caution">
    <text evidence="10">The sequence shown here is derived from an EMBL/GenBank/DDBJ whole genome shotgun (WGS) entry which is preliminary data.</text>
</comment>
<evidence type="ECO:0000256" key="4">
    <source>
        <dbReference type="ARBA" id="ARBA00022970"/>
    </source>
</evidence>
<keyword evidence="4" id="KW-0029">Amino-acid transport</keyword>
<dbReference type="InterPro" id="IPR013057">
    <property type="entry name" value="AA_transpt_TM"/>
</dbReference>